<feature type="transmembrane region" description="Helical" evidence="1">
    <location>
        <begin position="23"/>
        <end position="42"/>
    </location>
</feature>
<keyword evidence="1" id="KW-0812">Transmembrane</keyword>
<name>A0A5N6SZ64_ASPPS</name>
<protein>
    <submittedName>
        <fullName evidence="2">Uncharacterized protein</fullName>
    </submittedName>
</protein>
<sequence length="83" mass="9632">MVVLELVVDFFQRFEVLDGSVEFVDLLLIVHVLICELLNHLLRTESSLQLLLKILNIVFRYKQLFLCGFILGLDAFIVLQILL</sequence>
<organism evidence="2 3">
    <name type="scientific">Aspergillus pseudotamarii</name>
    <dbReference type="NCBI Taxonomy" id="132259"/>
    <lineage>
        <taxon>Eukaryota</taxon>
        <taxon>Fungi</taxon>
        <taxon>Dikarya</taxon>
        <taxon>Ascomycota</taxon>
        <taxon>Pezizomycotina</taxon>
        <taxon>Eurotiomycetes</taxon>
        <taxon>Eurotiomycetidae</taxon>
        <taxon>Eurotiales</taxon>
        <taxon>Aspergillaceae</taxon>
        <taxon>Aspergillus</taxon>
        <taxon>Aspergillus subgen. Circumdati</taxon>
    </lineage>
</organism>
<dbReference type="RefSeq" id="XP_031915985.1">
    <property type="nucleotide sequence ID" value="XM_032053909.1"/>
</dbReference>
<dbReference type="Proteomes" id="UP000325672">
    <property type="component" value="Unassembled WGS sequence"/>
</dbReference>
<proteinExistence type="predicted"/>
<evidence type="ECO:0000313" key="3">
    <source>
        <dbReference type="Proteomes" id="UP000325672"/>
    </source>
</evidence>
<feature type="transmembrane region" description="Helical" evidence="1">
    <location>
        <begin position="63"/>
        <end position="82"/>
    </location>
</feature>
<keyword evidence="1" id="KW-0472">Membrane</keyword>
<dbReference type="AlphaFoldDB" id="A0A5N6SZ64"/>
<evidence type="ECO:0000313" key="2">
    <source>
        <dbReference type="EMBL" id="KAE8139922.1"/>
    </source>
</evidence>
<keyword evidence="3" id="KW-1185">Reference proteome</keyword>
<dbReference type="EMBL" id="ML743563">
    <property type="protein sequence ID" value="KAE8139922.1"/>
    <property type="molecule type" value="Genomic_DNA"/>
</dbReference>
<evidence type="ECO:0000256" key="1">
    <source>
        <dbReference type="SAM" id="Phobius"/>
    </source>
</evidence>
<reference evidence="2 3" key="1">
    <citation type="submission" date="2019-04" db="EMBL/GenBank/DDBJ databases">
        <title>Friends and foes A comparative genomics study of 23 Aspergillus species from section Flavi.</title>
        <authorList>
            <consortium name="DOE Joint Genome Institute"/>
            <person name="Kjaerbolling I."/>
            <person name="Vesth T."/>
            <person name="Frisvad J.C."/>
            <person name="Nybo J.L."/>
            <person name="Theobald S."/>
            <person name="Kildgaard S."/>
            <person name="Isbrandt T."/>
            <person name="Kuo A."/>
            <person name="Sato A."/>
            <person name="Lyhne E.K."/>
            <person name="Kogle M.E."/>
            <person name="Wiebenga A."/>
            <person name="Kun R.S."/>
            <person name="Lubbers R.J."/>
            <person name="Makela M.R."/>
            <person name="Barry K."/>
            <person name="Chovatia M."/>
            <person name="Clum A."/>
            <person name="Daum C."/>
            <person name="Haridas S."/>
            <person name="He G."/>
            <person name="LaButti K."/>
            <person name="Lipzen A."/>
            <person name="Mondo S."/>
            <person name="Riley R."/>
            <person name="Salamov A."/>
            <person name="Simmons B.A."/>
            <person name="Magnuson J.K."/>
            <person name="Henrissat B."/>
            <person name="Mortensen U.H."/>
            <person name="Larsen T.O."/>
            <person name="Devries R.P."/>
            <person name="Grigoriev I.V."/>
            <person name="Machida M."/>
            <person name="Baker S.E."/>
            <person name="Andersen M.R."/>
        </authorList>
    </citation>
    <scope>NUCLEOTIDE SEQUENCE [LARGE SCALE GENOMIC DNA]</scope>
    <source>
        <strain evidence="2 3">CBS 117625</strain>
    </source>
</reference>
<gene>
    <name evidence="2" type="ORF">BDV38DRAFT_240585</name>
</gene>
<keyword evidence="1" id="KW-1133">Transmembrane helix</keyword>
<accession>A0A5N6SZ64</accession>
<dbReference type="GeneID" id="43638119"/>